<feature type="signal peptide" evidence="10">
    <location>
        <begin position="1"/>
        <end position="26"/>
    </location>
</feature>
<dbReference type="SUPFAM" id="SSF100920">
    <property type="entry name" value="Heat shock protein 70kD (HSP70), peptide-binding domain"/>
    <property type="match status" value="1"/>
</dbReference>
<keyword evidence="12" id="KW-1185">Reference proteome</keyword>
<evidence type="ECO:0000256" key="3">
    <source>
        <dbReference type="ARBA" id="ARBA00022741"/>
    </source>
</evidence>
<evidence type="ECO:0000313" key="11">
    <source>
        <dbReference type="EMBL" id="KAF8730426.1"/>
    </source>
</evidence>
<dbReference type="Gene3D" id="2.60.34.10">
    <property type="entry name" value="Substrate Binding Domain Of DNAk, Chain A, domain 1"/>
    <property type="match status" value="1"/>
</dbReference>
<dbReference type="PANTHER" id="PTHR19375">
    <property type="entry name" value="HEAT SHOCK PROTEIN 70KDA"/>
    <property type="match status" value="1"/>
</dbReference>
<dbReference type="CDD" id="cd10241">
    <property type="entry name" value="ASKHA_NBD_HSP70_BiP"/>
    <property type="match status" value="1"/>
</dbReference>
<keyword evidence="2 10" id="KW-0732">Signal</keyword>
<dbReference type="GO" id="GO:0005524">
    <property type="term" value="F:ATP binding"/>
    <property type="evidence" value="ECO:0007669"/>
    <property type="project" value="UniProtKB-KW"/>
</dbReference>
<comment type="function">
    <text evidence="7">Functions as a chaperone during endoplasmic reticulum (ER) stress response.</text>
</comment>
<evidence type="ECO:0000256" key="1">
    <source>
        <dbReference type="ARBA" id="ARBA00007381"/>
    </source>
</evidence>
<dbReference type="PRINTS" id="PR00301">
    <property type="entry name" value="HEATSHOCK70"/>
</dbReference>
<evidence type="ECO:0000256" key="4">
    <source>
        <dbReference type="ARBA" id="ARBA00022824"/>
    </source>
</evidence>
<sequence length="670" mass="73701">MAARLPRVWALLLALLVADLVAPIYAAAAHGGAAAEKNTVGTVIGIDLGTTYSCVGVYQNGHVEIIANDQGNRITPSWVAFTDGGERLIGEAAKNQAAANPERTIYDAKRLIGRQFSDAVVQRDMKLLPYAVVDRNGKPHVRVQVRDGDVREFSPEEVSAMVLAKMKETAEAYLGEKVTHAVVTVPAYFNDAQRQATKDAGVVAGLTVLRIVNEPTAAAIAYGIDEKGAEKNVLVFDLGGGTFDVSVLAIDNGVFEVLATNGDTHLGGEDFDQRVMDYFIKLIKRKHGRDITGDARALGKLRRECERAKRALSNQHQVRVEIEALFDGVDFSEQLTRARFEELNNDLFRKTMVPVKKAMADAGLKKGDIDEIVLVGGSTRIPKVQQLLKDYFNGKEPNKGVNPDEAVAYGAAVQASILSGHVDNKTKDMILLDVAPLTLGMETVGGVMTKLIAKNTVVPTKKTQVFTTYQDRQTTVSIKVFEGERSMTKNNRLLGKFDLSGIPPAPRGTPQIEVTFEVDANGILHVEAADKGTGKSEKITITSDDRRLSEEEIDRMVREAEEFAEEDQKVRERVDARNKLETYVYQIKSAVDDGKMADKMDPEDKERMEEAVREANEWLDGNSGADKDDFEDKLKELEDVCNPIISSVYQRAGGAREEDNNDEYDDHDEL</sequence>
<dbReference type="Gene3D" id="3.90.640.10">
    <property type="entry name" value="Actin, Chain A, domain 4"/>
    <property type="match status" value="1"/>
</dbReference>
<evidence type="ECO:0000313" key="12">
    <source>
        <dbReference type="Proteomes" id="UP000636709"/>
    </source>
</evidence>
<feature type="region of interest" description="Disordered" evidence="9">
    <location>
        <begin position="649"/>
        <end position="670"/>
    </location>
</feature>
<dbReference type="SUPFAM" id="SSF100934">
    <property type="entry name" value="Heat shock protein 70kD (HSP70), C-terminal subdomain"/>
    <property type="match status" value="1"/>
</dbReference>
<reference evidence="11" key="1">
    <citation type="submission" date="2020-07" db="EMBL/GenBank/DDBJ databases">
        <title>Genome sequence and genetic diversity analysis of an under-domesticated orphan crop, white fonio (Digitaria exilis).</title>
        <authorList>
            <person name="Bennetzen J.L."/>
            <person name="Chen S."/>
            <person name="Ma X."/>
            <person name="Wang X."/>
            <person name="Yssel A.E.J."/>
            <person name="Chaluvadi S.R."/>
            <person name="Johnson M."/>
            <person name="Gangashetty P."/>
            <person name="Hamidou F."/>
            <person name="Sanogo M.D."/>
            <person name="Zwaenepoel A."/>
            <person name="Wallace J."/>
            <person name="Van De Peer Y."/>
            <person name="Van Deynze A."/>
        </authorList>
    </citation>
    <scope>NUCLEOTIDE SEQUENCE</scope>
    <source>
        <tissue evidence="11">Leaves</tissue>
    </source>
</reference>
<feature type="compositionally biased region" description="Acidic residues" evidence="9">
    <location>
        <begin position="659"/>
        <end position="670"/>
    </location>
</feature>
<keyword evidence="4" id="KW-0256">Endoplasmic reticulum</keyword>
<dbReference type="InterPro" id="IPR043129">
    <property type="entry name" value="ATPase_NBD"/>
</dbReference>
<dbReference type="PROSITE" id="PS01036">
    <property type="entry name" value="HSP70_3"/>
    <property type="match status" value="1"/>
</dbReference>
<evidence type="ECO:0000256" key="2">
    <source>
        <dbReference type="ARBA" id="ARBA00022729"/>
    </source>
</evidence>
<dbReference type="InterPro" id="IPR029047">
    <property type="entry name" value="HSP70_peptide-bd_sf"/>
</dbReference>
<dbReference type="FunFam" id="3.30.420.40:FF:000026">
    <property type="entry name" value="Heat shock protein 70"/>
    <property type="match status" value="1"/>
</dbReference>
<dbReference type="InterPro" id="IPR013126">
    <property type="entry name" value="Hsp_70_fam"/>
</dbReference>
<dbReference type="PROSITE" id="PS00329">
    <property type="entry name" value="HSP70_2"/>
    <property type="match status" value="1"/>
</dbReference>
<keyword evidence="5 8" id="KW-0067">ATP-binding</keyword>
<dbReference type="InterPro" id="IPR018181">
    <property type="entry name" value="Heat_shock_70_CS"/>
</dbReference>
<evidence type="ECO:0000256" key="8">
    <source>
        <dbReference type="RuleBase" id="RU003322"/>
    </source>
</evidence>
<dbReference type="FunFam" id="3.90.640.10:FF:000002">
    <property type="entry name" value="Heat shock 70 kDa"/>
    <property type="match status" value="1"/>
</dbReference>
<dbReference type="InterPro" id="IPR042050">
    <property type="entry name" value="BIP_NBD"/>
</dbReference>
<comment type="caution">
    <text evidence="11">The sequence shown here is derived from an EMBL/GenBank/DDBJ whole genome shotgun (WGS) entry which is preliminary data.</text>
</comment>
<feature type="region of interest" description="Disordered" evidence="9">
    <location>
        <begin position="609"/>
        <end position="629"/>
    </location>
</feature>
<accession>A0A835F757</accession>
<organism evidence="11 12">
    <name type="scientific">Digitaria exilis</name>
    <dbReference type="NCBI Taxonomy" id="1010633"/>
    <lineage>
        <taxon>Eukaryota</taxon>
        <taxon>Viridiplantae</taxon>
        <taxon>Streptophyta</taxon>
        <taxon>Embryophyta</taxon>
        <taxon>Tracheophyta</taxon>
        <taxon>Spermatophyta</taxon>
        <taxon>Magnoliopsida</taxon>
        <taxon>Liliopsida</taxon>
        <taxon>Poales</taxon>
        <taxon>Poaceae</taxon>
        <taxon>PACMAD clade</taxon>
        <taxon>Panicoideae</taxon>
        <taxon>Panicodae</taxon>
        <taxon>Paniceae</taxon>
        <taxon>Anthephorinae</taxon>
        <taxon>Digitaria</taxon>
    </lineage>
</organism>
<evidence type="ECO:0000256" key="6">
    <source>
        <dbReference type="ARBA" id="ARBA00023186"/>
    </source>
</evidence>
<evidence type="ECO:0000256" key="9">
    <source>
        <dbReference type="SAM" id="MobiDB-lite"/>
    </source>
</evidence>
<dbReference type="Pfam" id="PF00012">
    <property type="entry name" value="HSP70"/>
    <property type="match status" value="1"/>
</dbReference>
<feature type="chain" id="PRO_5032804142" evidence="10">
    <location>
        <begin position="27"/>
        <end position="670"/>
    </location>
</feature>
<evidence type="ECO:0000256" key="7">
    <source>
        <dbReference type="ARBA" id="ARBA00058586"/>
    </source>
</evidence>
<evidence type="ECO:0000256" key="10">
    <source>
        <dbReference type="SAM" id="SignalP"/>
    </source>
</evidence>
<dbReference type="Gene3D" id="3.30.420.40">
    <property type="match status" value="2"/>
</dbReference>
<dbReference type="FunFam" id="1.20.1270.10:FF:000040">
    <property type="entry name" value="Heat shock 70 kDa protein BIP5"/>
    <property type="match status" value="1"/>
</dbReference>
<proteinExistence type="inferred from homology"/>
<dbReference type="EMBL" id="JACEFO010001617">
    <property type="protein sequence ID" value="KAF8730426.1"/>
    <property type="molecule type" value="Genomic_DNA"/>
</dbReference>
<comment type="similarity">
    <text evidence="1 8">Belongs to the heat shock protein 70 family.</text>
</comment>
<keyword evidence="3 8" id="KW-0547">Nucleotide-binding</keyword>
<protein>
    <submittedName>
        <fullName evidence="11">Uncharacterized protein</fullName>
    </submittedName>
</protein>
<dbReference type="GO" id="GO:0140662">
    <property type="term" value="F:ATP-dependent protein folding chaperone"/>
    <property type="evidence" value="ECO:0007669"/>
    <property type="project" value="InterPro"/>
</dbReference>
<name>A0A835F757_9POAL</name>
<dbReference type="OrthoDB" id="2401965at2759"/>
<dbReference type="PROSITE" id="PS00297">
    <property type="entry name" value="HSP70_1"/>
    <property type="match status" value="1"/>
</dbReference>
<dbReference type="FunFam" id="2.60.34.10:FF:000002">
    <property type="entry name" value="Heat shock 70 kDa"/>
    <property type="match status" value="1"/>
</dbReference>
<evidence type="ECO:0000256" key="5">
    <source>
        <dbReference type="ARBA" id="ARBA00022840"/>
    </source>
</evidence>
<dbReference type="AlphaFoldDB" id="A0A835F757"/>
<keyword evidence="6" id="KW-0143">Chaperone</keyword>
<dbReference type="SUPFAM" id="SSF53067">
    <property type="entry name" value="Actin-like ATPase domain"/>
    <property type="match status" value="2"/>
</dbReference>
<dbReference type="InterPro" id="IPR029048">
    <property type="entry name" value="HSP70_C_sf"/>
</dbReference>
<gene>
    <name evidence="11" type="ORF">HU200_017004</name>
</gene>
<dbReference type="Proteomes" id="UP000636709">
    <property type="component" value="Unassembled WGS sequence"/>
</dbReference>
<dbReference type="Gene3D" id="1.20.1270.10">
    <property type="match status" value="1"/>
</dbReference>
<dbReference type="NCBIfam" id="NF001413">
    <property type="entry name" value="PRK00290.1"/>
    <property type="match status" value="1"/>
</dbReference>